<feature type="region of interest" description="Disordered" evidence="1">
    <location>
        <begin position="32"/>
        <end position="51"/>
    </location>
</feature>
<feature type="region of interest" description="Disordered" evidence="1">
    <location>
        <begin position="1"/>
        <end position="27"/>
    </location>
</feature>
<protein>
    <submittedName>
        <fullName evidence="2">Uncharacterized protein</fullName>
    </submittedName>
</protein>
<organism evidence="2 3">
    <name type="scientific">Streptomyces laurentii</name>
    <dbReference type="NCBI Taxonomy" id="39478"/>
    <lineage>
        <taxon>Bacteria</taxon>
        <taxon>Bacillati</taxon>
        <taxon>Actinomycetota</taxon>
        <taxon>Actinomycetes</taxon>
        <taxon>Kitasatosporales</taxon>
        <taxon>Streptomycetaceae</taxon>
        <taxon>Streptomyces</taxon>
    </lineage>
</organism>
<dbReference type="Proteomes" id="UP000217676">
    <property type="component" value="Chromosome"/>
</dbReference>
<accession>A0A160NYS4</accession>
<gene>
    <name evidence="2" type="ORF">SLA_2129</name>
</gene>
<name>A0A160NYS4_STRLU</name>
<evidence type="ECO:0000313" key="3">
    <source>
        <dbReference type="Proteomes" id="UP000217676"/>
    </source>
</evidence>
<proteinExistence type="predicted"/>
<evidence type="ECO:0000256" key="1">
    <source>
        <dbReference type="SAM" id="MobiDB-lite"/>
    </source>
</evidence>
<dbReference type="KEGG" id="slau:SLA_2129"/>
<keyword evidence="3" id="KW-1185">Reference proteome</keyword>
<sequence length="84" mass="8692">MTAGSTVSGPVLSSRSSTSGGYPQCPFERRVGAVSASASPARHTGAWSSRSGGFYLRMGAERVGEREVAPGRVLPVLRGDVPEV</sequence>
<dbReference type="AlphaFoldDB" id="A0A160NYS4"/>
<feature type="compositionally biased region" description="Polar residues" evidence="1">
    <location>
        <begin position="1"/>
        <end position="21"/>
    </location>
</feature>
<dbReference type="EMBL" id="AP017424">
    <property type="protein sequence ID" value="BAU83063.1"/>
    <property type="molecule type" value="Genomic_DNA"/>
</dbReference>
<evidence type="ECO:0000313" key="2">
    <source>
        <dbReference type="EMBL" id="BAU83063.1"/>
    </source>
</evidence>
<reference evidence="2 3" key="1">
    <citation type="journal article" date="2016" name="Genome Announc.">
        <title>Complete Genome Sequence of Thiostrepton-Producing Streptomyces laurentii ATCC 31255.</title>
        <authorList>
            <person name="Doi K."/>
            <person name="Fujino Y."/>
            <person name="Nagayoshi Y."/>
            <person name="Ohshima T."/>
            <person name="Ogata S."/>
        </authorList>
    </citation>
    <scope>NUCLEOTIDE SEQUENCE [LARGE SCALE GENOMIC DNA]</scope>
    <source>
        <strain evidence="2 3">ATCC 31255</strain>
    </source>
</reference>